<evidence type="ECO:0000313" key="1">
    <source>
        <dbReference type="EMBL" id="SVC96639.1"/>
    </source>
</evidence>
<feature type="non-terminal residue" evidence="1">
    <location>
        <position position="63"/>
    </location>
</feature>
<protein>
    <submittedName>
        <fullName evidence="1">Uncharacterized protein</fullName>
    </submittedName>
</protein>
<dbReference type="AlphaFoldDB" id="A0A382RFZ2"/>
<dbReference type="EMBL" id="UINC01121463">
    <property type="protein sequence ID" value="SVC96639.1"/>
    <property type="molecule type" value="Genomic_DNA"/>
</dbReference>
<gene>
    <name evidence="1" type="ORF">METZ01_LOCUS349493</name>
</gene>
<proteinExistence type="predicted"/>
<sequence>MTPFLRQPIPHSLYWIAILLPLYDTTLADSAAESDWRVNNDAGQCRGDYEEPVIDSGTAIQAS</sequence>
<reference evidence="1" key="1">
    <citation type="submission" date="2018-05" db="EMBL/GenBank/DDBJ databases">
        <authorList>
            <person name="Lanie J.A."/>
            <person name="Ng W.-L."/>
            <person name="Kazmierczak K.M."/>
            <person name="Andrzejewski T.M."/>
            <person name="Davidsen T.M."/>
            <person name="Wayne K.J."/>
            <person name="Tettelin H."/>
            <person name="Glass J.I."/>
            <person name="Rusch D."/>
            <person name="Podicherti R."/>
            <person name="Tsui H.-C.T."/>
            <person name="Winkler M.E."/>
        </authorList>
    </citation>
    <scope>NUCLEOTIDE SEQUENCE</scope>
</reference>
<organism evidence="1">
    <name type="scientific">marine metagenome</name>
    <dbReference type="NCBI Taxonomy" id="408172"/>
    <lineage>
        <taxon>unclassified sequences</taxon>
        <taxon>metagenomes</taxon>
        <taxon>ecological metagenomes</taxon>
    </lineage>
</organism>
<accession>A0A382RFZ2</accession>
<name>A0A382RFZ2_9ZZZZ</name>